<proteinExistence type="predicted"/>
<dbReference type="AlphaFoldDB" id="A0A1C4WQ61"/>
<name>A0A1C4WQ61_9ACTN</name>
<reference evidence="2" key="1">
    <citation type="submission" date="2016-06" db="EMBL/GenBank/DDBJ databases">
        <authorList>
            <person name="Varghese N."/>
            <person name="Submissions Spin"/>
        </authorList>
    </citation>
    <scope>NUCLEOTIDE SEQUENCE [LARGE SCALE GENOMIC DNA]</scope>
    <source>
        <strain evidence="2">DSM 44830</strain>
    </source>
</reference>
<dbReference type="Proteomes" id="UP000199504">
    <property type="component" value="Unassembled WGS sequence"/>
</dbReference>
<dbReference type="RefSeq" id="WP_091605915.1">
    <property type="nucleotide sequence ID" value="NZ_FMCX01000002.1"/>
</dbReference>
<dbReference type="EMBL" id="FMCX01000002">
    <property type="protein sequence ID" value="SCE98387.1"/>
    <property type="molecule type" value="Genomic_DNA"/>
</dbReference>
<evidence type="ECO:0000313" key="1">
    <source>
        <dbReference type="EMBL" id="SCE98387.1"/>
    </source>
</evidence>
<accession>A0A1C4WQ61</accession>
<gene>
    <name evidence="1" type="ORF">GA0070564_102436</name>
</gene>
<evidence type="ECO:0000313" key="2">
    <source>
        <dbReference type="Proteomes" id="UP000199504"/>
    </source>
</evidence>
<dbReference type="STRING" id="262898.GA0070564_102436"/>
<keyword evidence="2" id="KW-1185">Reference proteome</keyword>
<sequence>MLGSPRIHPLAAAVAALALLPVTALLALAALLVTVGPAAVLTPVQSLTNGFGWDVAPATLLTLLG</sequence>
<protein>
    <submittedName>
        <fullName evidence="1">Uncharacterized protein</fullName>
    </submittedName>
</protein>
<organism evidence="1 2">
    <name type="scientific">Micromonospora mirobrigensis</name>
    <dbReference type="NCBI Taxonomy" id="262898"/>
    <lineage>
        <taxon>Bacteria</taxon>
        <taxon>Bacillati</taxon>
        <taxon>Actinomycetota</taxon>
        <taxon>Actinomycetes</taxon>
        <taxon>Micromonosporales</taxon>
        <taxon>Micromonosporaceae</taxon>
        <taxon>Micromonospora</taxon>
    </lineage>
</organism>